<evidence type="ECO:0000256" key="2">
    <source>
        <dbReference type="SAM" id="MobiDB-lite"/>
    </source>
</evidence>
<accession>A0A543C1B4</accession>
<feature type="transmembrane region" description="Helical" evidence="3">
    <location>
        <begin position="50"/>
        <end position="70"/>
    </location>
</feature>
<feature type="region of interest" description="Disordered" evidence="2">
    <location>
        <begin position="1"/>
        <end position="35"/>
    </location>
</feature>
<comment type="caution">
    <text evidence="4">The sequence shown here is derived from an EMBL/GenBank/DDBJ whole genome shotgun (WGS) entry which is preliminary data.</text>
</comment>
<sequence length="255" mass="28384">MQHRHQTTRRPPNAYDLDELTDSYDSKRDPYAGDFEEPKRSRAFGLIKRVATSTVVIMTLIVVLVLGIVAKTNFGKGKPPPGAAADTSLNEMLSQMSNQQMDPVVAGAEANARRRAYEKQVALEKAAEKKRKARAKALKEKREWEALKRRMSNDPSAAENQAYAKKMNALKGWGGCWSSLLTMWNHESGWNEHASNPGSGAYGIPQALPGSKMASAGPDWHNNAMTQIAWGLSYVGARYGDPCRAWSFWQAHSWY</sequence>
<evidence type="ECO:0000313" key="4">
    <source>
        <dbReference type="EMBL" id="TQL90870.1"/>
    </source>
</evidence>
<dbReference type="EMBL" id="VFOZ01000002">
    <property type="protein sequence ID" value="TQL90870.1"/>
    <property type="molecule type" value="Genomic_DNA"/>
</dbReference>
<dbReference type="Gene3D" id="1.10.530.10">
    <property type="match status" value="1"/>
</dbReference>
<evidence type="ECO:0000256" key="1">
    <source>
        <dbReference type="SAM" id="Coils"/>
    </source>
</evidence>
<organism evidence="4 5">
    <name type="scientific">Actinoallomurus bryophytorum</name>
    <dbReference type="NCBI Taxonomy" id="1490222"/>
    <lineage>
        <taxon>Bacteria</taxon>
        <taxon>Bacillati</taxon>
        <taxon>Actinomycetota</taxon>
        <taxon>Actinomycetes</taxon>
        <taxon>Streptosporangiales</taxon>
        <taxon>Thermomonosporaceae</taxon>
        <taxon>Actinoallomurus</taxon>
    </lineage>
</organism>
<keyword evidence="5" id="KW-1185">Reference proteome</keyword>
<gene>
    <name evidence="4" type="ORF">FB559_8185</name>
</gene>
<protein>
    <recommendedName>
        <fullName evidence="6">Transglycosylase-like protein with SLT domain</fullName>
    </recommendedName>
</protein>
<feature type="coiled-coil region" evidence="1">
    <location>
        <begin position="123"/>
        <end position="154"/>
    </location>
</feature>
<name>A0A543C1B4_9ACTN</name>
<feature type="compositionally biased region" description="Basic and acidic residues" evidence="2">
    <location>
        <begin position="24"/>
        <end position="35"/>
    </location>
</feature>
<keyword evidence="1" id="KW-0175">Coiled coil</keyword>
<dbReference type="SUPFAM" id="SSF53955">
    <property type="entry name" value="Lysozyme-like"/>
    <property type="match status" value="1"/>
</dbReference>
<keyword evidence="3" id="KW-0812">Transmembrane</keyword>
<evidence type="ECO:0000313" key="5">
    <source>
        <dbReference type="Proteomes" id="UP000316096"/>
    </source>
</evidence>
<keyword evidence="3" id="KW-0472">Membrane</keyword>
<reference evidence="4 5" key="1">
    <citation type="submission" date="2019-06" db="EMBL/GenBank/DDBJ databases">
        <title>Sequencing the genomes of 1000 actinobacteria strains.</title>
        <authorList>
            <person name="Klenk H.-P."/>
        </authorList>
    </citation>
    <scope>NUCLEOTIDE SEQUENCE [LARGE SCALE GENOMIC DNA]</scope>
    <source>
        <strain evidence="4 5">DSM 102200</strain>
    </source>
</reference>
<proteinExistence type="predicted"/>
<dbReference type="Proteomes" id="UP000316096">
    <property type="component" value="Unassembled WGS sequence"/>
</dbReference>
<evidence type="ECO:0000256" key="3">
    <source>
        <dbReference type="SAM" id="Phobius"/>
    </source>
</evidence>
<dbReference type="InterPro" id="IPR023346">
    <property type="entry name" value="Lysozyme-like_dom_sf"/>
</dbReference>
<keyword evidence="3" id="KW-1133">Transmembrane helix</keyword>
<dbReference type="AlphaFoldDB" id="A0A543C1B4"/>
<evidence type="ECO:0008006" key="6">
    <source>
        <dbReference type="Google" id="ProtNLM"/>
    </source>
</evidence>